<feature type="region of interest" description="Disordered" evidence="1">
    <location>
        <begin position="228"/>
        <end position="256"/>
    </location>
</feature>
<feature type="compositionally biased region" description="Polar residues" evidence="1">
    <location>
        <begin position="572"/>
        <end position="597"/>
    </location>
</feature>
<feature type="region of interest" description="Disordered" evidence="1">
    <location>
        <begin position="59"/>
        <end position="127"/>
    </location>
</feature>
<feature type="transmembrane region" description="Helical" evidence="2">
    <location>
        <begin position="465"/>
        <end position="488"/>
    </location>
</feature>
<comment type="caution">
    <text evidence="4">The sequence shown here is derived from an EMBL/GenBank/DDBJ whole genome shotgun (WGS) entry which is preliminary data.</text>
</comment>
<evidence type="ECO:0000313" key="5">
    <source>
        <dbReference type="Proteomes" id="UP000198406"/>
    </source>
</evidence>
<feature type="compositionally biased region" description="Low complexity" evidence="1">
    <location>
        <begin position="245"/>
        <end position="255"/>
    </location>
</feature>
<evidence type="ECO:0008006" key="6">
    <source>
        <dbReference type="Google" id="ProtNLM"/>
    </source>
</evidence>
<feature type="signal peptide" evidence="3">
    <location>
        <begin position="1"/>
        <end position="19"/>
    </location>
</feature>
<evidence type="ECO:0000313" key="4">
    <source>
        <dbReference type="EMBL" id="GAX21898.1"/>
    </source>
</evidence>
<feature type="chain" id="PRO_5012125307" description="SEA domain-containing protein" evidence="3">
    <location>
        <begin position="20"/>
        <end position="633"/>
    </location>
</feature>
<dbReference type="AlphaFoldDB" id="A0A1Z5K7J5"/>
<sequence>MNSLSRLIVLAGLLLQVQAAPRGSPLGSRRLGHNTESPTPAPTRKKHLYSIVNNLNNRLEGEDSDFTPAPTTSPTPPTFHANWGAPTPTAHDKNTPWIDIDGDDEEEDDGDDGETTPTDVIITPAPVSSPVVFGPPVPEFPVAAPVPVRRTRRPTPVPTMPPTVAQTASPTVAQTAFPTVAQTAFPTIALPGVSASAFPGVPGTAFPTPPGFTATSYPTLDLSKYWTPDPTASRTAAPTSFGETASPSEAPSSAPNIGTFAPVQIIPIDFGSIGHLPTLSFTSRPSAVPSVSPTTSAPSSLPTVSSAMPTEDKTMWTPLKTFDLQLSRDTRWNTQFAPDELRQGLETYLTESMMILSADMTNVTLTIFTSAFNEDKSEAWFRFQGKLFYLPKSEDMEISSDEVWAQQIALLENMDALQWILQNQPTMAAGFVTIKQLAFLDGSSTQTYDGYSGGSSSALDQTTKIVIAVAAILLILACSVGVYICMFLDPEPEEEPLPIQTKLTPHTDSDFSVGLPGNPHVPEVTFDQESHSEMSSITELRADDPRPDIPGASSVDAIASNDSRLVPLSSLPADSSHLSDNSQYRTTDSVQLSQSEWSMAAGNTDPPAHTSALGSEGSEHGSVEDLYVTSDAK</sequence>
<feature type="compositionally biased region" description="Low complexity" evidence="1">
    <location>
        <begin position="285"/>
        <end position="307"/>
    </location>
</feature>
<feature type="compositionally biased region" description="Acidic residues" evidence="1">
    <location>
        <begin position="100"/>
        <end position="114"/>
    </location>
</feature>
<protein>
    <recommendedName>
        <fullName evidence="6">SEA domain-containing protein</fullName>
    </recommendedName>
</protein>
<feature type="compositionally biased region" description="Polar residues" evidence="1">
    <location>
        <begin position="230"/>
        <end position="243"/>
    </location>
</feature>
<dbReference type="InParanoid" id="A0A1Z5K7J5"/>
<organism evidence="4 5">
    <name type="scientific">Fistulifera solaris</name>
    <name type="common">Oleaginous diatom</name>
    <dbReference type="NCBI Taxonomy" id="1519565"/>
    <lineage>
        <taxon>Eukaryota</taxon>
        <taxon>Sar</taxon>
        <taxon>Stramenopiles</taxon>
        <taxon>Ochrophyta</taxon>
        <taxon>Bacillariophyta</taxon>
        <taxon>Bacillariophyceae</taxon>
        <taxon>Bacillariophycidae</taxon>
        <taxon>Naviculales</taxon>
        <taxon>Naviculaceae</taxon>
        <taxon>Fistulifera</taxon>
    </lineage>
</organism>
<feature type="region of interest" description="Disordered" evidence="1">
    <location>
        <begin position="22"/>
        <end position="44"/>
    </location>
</feature>
<accession>A0A1Z5K7J5</accession>
<keyword evidence="2" id="KW-1133">Transmembrane helix</keyword>
<keyword evidence="2" id="KW-0812">Transmembrane</keyword>
<feature type="region of interest" description="Disordered" evidence="1">
    <location>
        <begin position="570"/>
        <end position="633"/>
    </location>
</feature>
<keyword evidence="5" id="KW-1185">Reference proteome</keyword>
<name>A0A1Z5K7J5_FISSO</name>
<evidence type="ECO:0000256" key="1">
    <source>
        <dbReference type="SAM" id="MobiDB-lite"/>
    </source>
</evidence>
<feature type="region of interest" description="Disordered" evidence="1">
    <location>
        <begin position="284"/>
        <end position="308"/>
    </location>
</feature>
<keyword evidence="3" id="KW-0732">Signal</keyword>
<evidence type="ECO:0000256" key="2">
    <source>
        <dbReference type="SAM" id="Phobius"/>
    </source>
</evidence>
<evidence type="ECO:0000256" key="3">
    <source>
        <dbReference type="SAM" id="SignalP"/>
    </source>
</evidence>
<reference evidence="4 5" key="1">
    <citation type="journal article" date="2015" name="Plant Cell">
        <title>Oil accumulation by the oleaginous diatom Fistulifera solaris as revealed by the genome and transcriptome.</title>
        <authorList>
            <person name="Tanaka T."/>
            <person name="Maeda Y."/>
            <person name="Veluchamy A."/>
            <person name="Tanaka M."/>
            <person name="Abida H."/>
            <person name="Marechal E."/>
            <person name="Bowler C."/>
            <person name="Muto M."/>
            <person name="Sunaga Y."/>
            <person name="Tanaka M."/>
            <person name="Yoshino T."/>
            <person name="Taniguchi T."/>
            <person name="Fukuda Y."/>
            <person name="Nemoto M."/>
            <person name="Matsumoto M."/>
            <person name="Wong P.S."/>
            <person name="Aburatani S."/>
            <person name="Fujibuchi W."/>
        </authorList>
    </citation>
    <scope>NUCLEOTIDE SEQUENCE [LARGE SCALE GENOMIC DNA]</scope>
    <source>
        <strain evidence="4 5">JPCC DA0580</strain>
    </source>
</reference>
<feature type="region of interest" description="Disordered" evidence="1">
    <location>
        <begin position="497"/>
        <end position="555"/>
    </location>
</feature>
<gene>
    <name evidence="4" type="ORF">FisN_30Hh100</name>
</gene>
<dbReference type="Proteomes" id="UP000198406">
    <property type="component" value="Unassembled WGS sequence"/>
</dbReference>
<proteinExistence type="predicted"/>
<keyword evidence="2" id="KW-0472">Membrane</keyword>
<dbReference type="EMBL" id="BDSP01000173">
    <property type="protein sequence ID" value="GAX21898.1"/>
    <property type="molecule type" value="Genomic_DNA"/>
</dbReference>